<dbReference type="SUPFAM" id="SSF54534">
    <property type="entry name" value="FKBP-like"/>
    <property type="match status" value="1"/>
</dbReference>
<keyword evidence="2" id="KW-0251">Elongation factor</keyword>
<reference evidence="2 3" key="1">
    <citation type="submission" date="2024-05" db="EMBL/GenBank/DDBJ databases">
        <authorList>
            <person name="Liu Q."/>
            <person name="Xin Y.-H."/>
        </authorList>
    </citation>
    <scope>NUCLEOTIDE SEQUENCE [LARGE SCALE GENOMIC DNA]</scope>
    <source>
        <strain evidence="2 3">CGMCC 1.10181</strain>
    </source>
</reference>
<evidence type="ECO:0000259" key="1">
    <source>
        <dbReference type="Pfam" id="PF01272"/>
    </source>
</evidence>
<accession>A0ABU9Y1A4</accession>
<evidence type="ECO:0000313" key="2">
    <source>
        <dbReference type="EMBL" id="MEN2789589.1"/>
    </source>
</evidence>
<keyword evidence="2" id="KW-0648">Protein biosynthesis</keyword>
<dbReference type="Proteomes" id="UP001419910">
    <property type="component" value="Unassembled WGS sequence"/>
</dbReference>
<dbReference type="EMBL" id="JBDIME010000005">
    <property type="protein sequence ID" value="MEN2789589.1"/>
    <property type="molecule type" value="Genomic_DNA"/>
</dbReference>
<sequence>MGTKIDTLETAIAAEADEVAREVLKRELRYWNTRQTTAIVGPVPEGEEVAFGARVTFRLNGVQRTIDLVGSDEADPAVNRIAFTAPLAAAMIGAGPGDRLDFNGTPDAIEIVAVGRPDVEPDGESRS</sequence>
<feature type="domain" description="Transcription elongation factor GreA/GreB C-terminal" evidence="1">
    <location>
        <begin position="47"/>
        <end position="112"/>
    </location>
</feature>
<proteinExistence type="predicted"/>
<organism evidence="2 3">
    <name type="scientific">Sphingomonas oligophenolica</name>
    <dbReference type="NCBI Taxonomy" id="301154"/>
    <lineage>
        <taxon>Bacteria</taxon>
        <taxon>Pseudomonadati</taxon>
        <taxon>Pseudomonadota</taxon>
        <taxon>Alphaproteobacteria</taxon>
        <taxon>Sphingomonadales</taxon>
        <taxon>Sphingomonadaceae</taxon>
        <taxon>Sphingomonas</taxon>
    </lineage>
</organism>
<dbReference type="InterPro" id="IPR036953">
    <property type="entry name" value="GreA/GreB_C_sf"/>
</dbReference>
<dbReference type="Gene3D" id="3.10.50.30">
    <property type="entry name" value="Transcription elongation factor, GreA/GreB, C-terminal domain"/>
    <property type="match status" value="1"/>
</dbReference>
<dbReference type="RefSeq" id="WP_343889636.1">
    <property type="nucleotide sequence ID" value="NZ_BAAAEH010000022.1"/>
</dbReference>
<dbReference type="GO" id="GO:0003746">
    <property type="term" value="F:translation elongation factor activity"/>
    <property type="evidence" value="ECO:0007669"/>
    <property type="project" value="UniProtKB-KW"/>
</dbReference>
<gene>
    <name evidence="2" type="ORF">ABC974_08130</name>
</gene>
<evidence type="ECO:0000313" key="3">
    <source>
        <dbReference type="Proteomes" id="UP001419910"/>
    </source>
</evidence>
<dbReference type="InterPro" id="IPR001437">
    <property type="entry name" value="Tscrpt_elong_fac_GreA/B_C"/>
</dbReference>
<dbReference type="Pfam" id="PF01272">
    <property type="entry name" value="GreA_GreB"/>
    <property type="match status" value="1"/>
</dbReference>
<protein>
    <submittedName>
        <fullName evidence="2">GreA/GreB family elongation factor</fullName>
    </submittedName>
</protein>
<name>A0ABU9Y1A4_9SPHN</name>
<keyword evidence="3" id="KW-1185">Reference proteome</keyword>
<comment type="caution">
    <text evidence="2">The sequence shown here is derived from an EMBL/GenBank/DDBJ whole genome shotgun (WGS) entry which is preliminary data.</text>
</comment>